<evidence type="ECO:0000313" key="1">
    <source>
        <dbReference type="Proteomes" id="UP000887579"/>
    </source>
</evidence>
<evidence type="ECO:0000313" key="2">
    <source>
        <dbReference type="WBParaSite" id="ES5_v2.g13345.t1"/>
    </source>
</evidence>
<proteinExistence type="predicted"/>
<accession>A0AC34F8Y7</accession>
<dbReference type="Proteomes" id="UP000887579">
    <property type="component" value="Unplaced"/>
</dbReference>
<reference evidence="2" key="1">
    <citation type="submission" date="2022-11" db="UniProtKB">
        <authorList>
            <consortium name="WormBaseParasite"/>
        </authorList>
    </citation>
    <scope>IDENTIFICATION</scope>
</reference>
<protein>
    <submittedName>
        <fullName evidence="2">RRM domain-containing protein</fullName>
    </submittedName>
</protein>
<organism evidence="1 2">
    <name type="scientific">Panagrolaimus sp. ES5</name>
    <dbReference type="NCBI Taxonomy" id="591445"/>
    <lineage>
        <taxon>Eukaryota</taxon>
        <taxon>Metazoa</taxon>
        <taxon>Ecdysozoa</taxon>
        <taxon>Nematoda</taxon>
        <taxon>Chromadorea</taxon>
        <taxon>Rhabditida</taxon>
        <taxon>Tylenchina</taxon>
        <taxon>Panagrolaimomorpha</taxon>
        <taxon>Panagrolaimoidea</taxon>
        <taxon>Panagrolaimidae</taxon>
        <taxon>Panagrolaimus</taxon>
    </lineage>
</organism>
<dbReference type="WBParaSite" id="ES5_v2.g13345.t1">
    <property type="protein sequence ID" value="ES5_v2.g13345.t1"/>
    <property type="gene ID" value="ES5_v2.g13345"/>
</dbReference>
<sequence length="438" mass="49984">MHLDMDNKLSYLSGESDNKSRSSTPKSQSSDSKNQHQDNLNGDDDKQHSTNEVVDEKVHSNVDGDKRKSEVYTEGIVYVKEENVIPKRKLSVIPQKDEDLTVDGLIRHKSVSPPRNPPSNYIYIHGLRRPFTFAQFYAVLDKFGTFDKEDDTWTDNLRSQSIIKYATVEEAQKARDGLHHVVWPDKNNSELLVDFTDEEEFIQQKGIIKKVIKPENDVFAKEKSPSPMQDDLPSPKEVAVKRERLDTAEDNDEGPSRKKKKDAKSLEELFKRTTAQPSLYYLPLSDEEVARKQVQKAIEKRGIKEASVEPLPLPLPVEATTSSSSKRREKSPSPLPIRRRSRSPLRRNDKVSPRPRRSPPRKSSPPRRNRDGPPPPRRQRSPRRSRSPPSKRRSPSPRRSPPSSRKPAATTSASSPSLKKTTTSPPPQRRRSPSPRRR</sequence>
<name>A0AC34F8Y7_9BILA</name>